<name>A0A7T0G0R0_9BACT</name>
<dbReference type="GO" id="GO:0015031">
    <property type="term" value="P:protein transport"/>
    <property type="evidence" value="ECO:0007669"/>
    <property type="project" value="UniProtKB-KW"/>
</dbReference>
<gene>
    <name evidence="9" type="ORF">G3M70_09560</name>
</gene>
<dbReference type="PANTHER" id="PTHR30558">
    <property type="entry name" value="EXBD MEMBRANE COMPONENT OF PMF-DRIVEN MACROMOLECULE IMPORT SYSTEM"/>
    <property type="match status" value="1"/>
</dbReference>
<accession>A0A7T0G0R0</accession>
<evidence type="ECO:0000256" key="8">
    <source>
        <dbReference type="SAM" id="Phobius"/>
    </source>
</evidence>
<evidence type="ECO:0000256" key="2">
    <source>
        <dbReference type="ARBA" id="ARBA00005811"/>
    </source>
</evidence>
<reference evidence="9 10" key="1">
    <citation type="submission" date="2020-02" db="EMBL/GenBank/DDBJ databases">
        <title>Genomic and physiological characterization of two novel Nitrospinaceae genera.</title>
        <authorList>
            <person name="Mueller A.J."/>
            <person name="Jung M.-Y."/>
            <person name="Strachan C.R."/>
            <person name="Herbold C.W."/>
            <person name="Kirkegaard R.H."/>
            <person name="Daims H."/>
        </authorList>
    </citation>
    <scope>NUCLEOTIDE SEQUENCE [LARGE SCALE GENOMIC DNA]</scope>
    <source>
        <strain evidence="9">EB</strain>
    </source>
</reference>
<dbReference type="InterPro" id="IPR003400">
    <property type="entry name" value="ExbD"/>
</dbReference>
<comment type="similarity">
    <text evidence="2 7">Belongs to the ExbD/TolR family.</text>
</comment>
<evidence type="ECO:0000256" key="4">
    <source>
        <dbReference type="ARBA" id="ARBA00022692"/>
    </source>
</evidence>
<dbReference type="AlphaFoldDB" id="A0A7T0G0R0"/>
<organism evidence="9 10">
    <name type="scientific">Candidatus Nitronauta litoralis</name>
    <dbReference type="NCBI Taxonomy" id="2705533"/>
    <lineage>
        <taxon>Bacteria</taxon>
        <taxon>Pseudomonadati</taxon>
        <taxon>Nitrospinota/Tectimicrobiota group</taxon>
        <taxon>Nitrospinota</taxon>
        <taxon>Nitrospinia</taxon>
        <taxon>Nitrospinales</taxon>
        <taxon>Nitrospinaceae</taxon>
        <taxon>Candidatus Nitronauta</taxon>
    </lineage>
</organism>
<evidence type="ECO:0000313" key="10">
    <source>
        <dbReference type="Proteomes" id="UP000594688"/>
    </source>
</evidence>
<proteinExistence type="inferred from homology"/>
<dbReference type="GO" id="GO:0022857">
    <property type="term" value="F:transmembrane transporter activity"/>
    <property type="evidence" value="ECO:0007669"/>
    <property type="project" value="InterPro"/>
</dbReference>
<keyword evidence="7" id="KW-0813">Transport</keyword>
<keyword evidence="6 8" id="KW-0472">Membrane</keyword>
<dbReference type="Proteomes" id="UP000594688">
    <property type="component" value="Chromosome"/>
</dbReference>
<keyword evidence="4 7" id="KW-0812">Transmembrane</keyword>
<dbReference type="Pfam" id="PF02472">
    <property type="entry name" value="ExbD"/>
    <property type="match status" value="1"/>
</dbReference>
<comment type="subcellular location">
    <subcellularLocation>
        <location evidence="1">Cell membrane</location>
        <topology evidence="1">Single-pass membrane protein</topology>
    </subcellularLocation>
    <subcellularLocation>
        <location evidence="7">Cell membrane</location>
        <topology evidence="7">Single-pass type II membrane protein</topology>
    </subcellularLocation>
</comment>
<evidence type="ECO:0000256" key="1">
    <source>
        <dbReference type="ARBA" id="ARBA00004162"/>
    </source>
</evidence>
<keyword evidence="3" id="KW-1003">Cell membrane</keyword>
<evidence type="ECO:0000256" key="5">
    <source>
        <dbReference type="ARBA" id="ARBA00022989"/>
    </source>
</evidence>
<sequence length="139" mass="15331">MINFTKKKRESFRLDITPLINIVFLLLIFFMLTSSAVNQGLDVELPDAATAEKINSQEIALSIGENGDLLLENEKVSMEELSGKIKSLLDENGRDALIIQGDQNIEFGLFGEVLDRAREGGVVKFLIATDQLESEGEAT</sequence>
<dbReference type="KEGG" id="nli:G3M70_09560"/>
<keyword evidence="7" id="KW-0653">Protein transport</keyword>
<feature type="transmembrane region" description="Helical" evidence="8">
    <location>
        <begin position="12"/>
        <end position="32"/>
    </location>
</feature>
<dbReference type="EMBL" id="CP048685">
    <property type="protein sequence ID" value="QPJ62101.1"/>
    <property type="molecule type" value="Genomic_DNA"/>
</dbReference>
<evidence type="ECO:0000256" key="3">
    <source>
        <dbReference type="ARBA" id="ARBA00022475"/>
    </source>
</evidence>
<evidence type="ECO:0000256" key="6">
    <source>
        <dbReference type="ARBA" id="ARBA00023136"/>
    </source>
</evidence>
<dbReference type="Gene3D" id="3.30.420.270">
    <property type="match status" value="1"/>
</dbReference>
<dbReference type="GO" id="GO:0005886">
    <property type="term" value="C:plasma membrane"/>
    <property type="evidence" value="ECO:0007669"/>
    <property type="project" value="UniProtKB-SubCell"/>
</dbReference>
<keyword evidence="5 8" id="KW-1133">Transmembrane helix</keyword>
<evidence type="ECO:0000256" key="7">
    <source>
        <dbReference type="RuleBase" id="RU003879"/>
    </source>
</evidence>
<protein>
    <submittedName>
        <fullName evidence="9">Biopolymer transporter ExbD</fullName>
    </submittedName>
</protein>
<evidence type="ECO:0000313" key="9">
    <source>
        <dbReference type="EMBL" id="QPJ62101.1"/>
    </source>
</evidence>